<dbReference type="GO" id="GO:0004252">
    <property type="term" value="F:serine-type endopeptidase activity"/>
    <property type="evidence" value="ECO:0007669"/>
    <property type="project" value="UniProtKB-EC"/>
</dbReference>
<dbReference type="InterPro" id="IPR014721">
    <property type="entry name" value="Ribsml_uS5_D2-typ_fold_subgr"/>
</dbReference>
<dbReference type="EMBL" id="BBRZ01000053">
    <property type="protein sequence ID" value="GAM57421.1"/>
    <property type="molecule type" value="Genomic_DNA"/>
</dbReference>
<organism evidence="1 2">
    <name type="scientific">Vibrio ishigakensis</name>
    <dbReference type="NCBI Taxonomy" id="1481914"/>
    <lineage>
        <taxon>Bacteria</taxon>
        <taxon>Pseudomonadati</taxon>
        <taxon>Pseudomonadota</taxon>
        <taxon>Gammaproteobacteria</taxon>
        <taxon>Vibrionales</taxon>
        <taxon>Vibrionaceae</taxon>
        <taxon>Vibrio</taxon>
    </lineage>
</organism>
<protein>
    <submittedName>
        <fullName evidence="1">ATP-dependent protease La type II</fullName>
        <ecNumber evidence="1">3.4.21.53</ecNumber>
    </submittedName>
</protein>
<dbReference type="GO" id="GO:0006508">
    <property type="term" value="P:proteolysis"/>
    <property type="evidence" value="ECO:0007669"/>
    <property type="project" value="UniProtKB-KW"/>
</dbReference>
<gene>
    <name evidence="1" type="ORF">JCM19231_2898</name>
</gene>
<keyword evidence="1" id="KW-0645">Protease</keyword>
<comment type="caution">
    <text evidence="1">The sequence shown here is derived from an EMBL/GenBank/DDBJ whole genome shotgun (WGS) entry which is preliminary data.</text>
</comment>
<dbReference type="EC" id="3.4.21.53" evidence="1"/>
<evidence type="ECO:0000313" key="1">
    <source>
        <dbReference type="EMBL" id="GAM57421.1"/>
    </source>
</evidence>
<dbReference type="Gene3D" id="3.30.230.10">
    <property type="match status" value="1"/>
</dbReference>
<dbReference type="Proteomes" id="UP000031671">
    <property type="component" value="Unassembled WGS sequence"/>
</dbReference>
<dbReference type="AlphaFoldDB" id="A0A0B8NUA3"/>
<reference evidence="1 2" key="1">
    <citation type="submission" date="2015-01" db="EMBL/GenBank/DDBJ databases">
        <title>Vibrio sp. C1 JCM 19231 whole genome shotgun sequence.</title>
        <authorList>
            <person name="Sawabe T."/>
            <person name="Meirelles P."/>
            <person name="Feng G."/>
            <person name="Sayaka M."/>
            <person name="Hattori M."/>
            <person name="Ohkuma M."/>
        </authorList>
    </citation>
    <scope>NUCLEOTIDE SEQUENCE [LARGE SCALE GENOMIC DNA]</scope>
    <source>
        <strain evidence="2">JCM 19231</strain>
    </source>
</reference>
<reference evidence="1 2" key="2">
    <citation type="submission" date="2015-01" db="EMBL/GenBank/DDBJ databases">
        <authorList>
            <consortium name="NBRP consortium"/>
            <person name="Sawabe T."/>
            <person name="Meirelles P."/>
            <person name="Feng G."/>
            <person name="Sayaka M."/>
            <person name="Hattori M."/>
            <person name="Ohkuma M."/>
        </authorList>
    </citation>
    <scope>NUCLEOTIDE SEQUENCE [LARGE SCALE GENOMIC DNA]</scope>
    <source>
        <strain evidence="2">JCM 19231</strain>
    </source>
</reference>
<keyword evidence="2" id="KW-1185">Reference proteome</keyword>
<keyword evidence="1" id="KW-0378">Hydrolase</keyword>
<accession>A0A0B8NUA3</accession>
<sequence length="96" mass="11145">MCAPSLTGDQGVVLPKSNLRHLSLHKDVIDAIKQGKFHIWSVENVDEALPIITGQEFRGEDNDTILNKIAERIDRLNHHDLDEKWFDRLKRTLFRD</sequence>
<name>A0A0B8NUA3_9VIBR</name>
<evidence type="ECO:0000313" key="2">
    <source>
        <dbReference type="Proteomes" id="UP000031671"/>
    </source>
</evidence>
<proteinExistence type="predicted"/>